<feature type="region of interest" description="Disordered" evidence="1">
    <location>
        <begin position="79"/>
        <end position="101"/>
    </location>
</feature>
<dbReference type="KEGG" id="hazt:108677844"/>
<feature type="region of interest" description="Disordered" evidence="1">
    <location>
        <begin position="117"/>
        <end position="157"/>
    </location>
</feature>
<sequence length="927" mass="102343">MLKKIVLVVGASFSALFAIYLLRRKTCSKNSKETTNDAKNSMKQNYVNNKPSTADSVKNGIIQALEQDVLQGLECNSKKEINDSGSSKNGANSDPSNELQSCSKNIVNEPLSLNGSVSACSSETDQAKTSSLQNQLNNDHLGSLTPTEAQDYQEDSKEKITAIKEDKQLAVAASSDTQKKPSEKASTPLQGDLSDTEDLPDILIPETNLTSLEVIVSSSNSHLVMNGSDSSSSNHTMSDVSKFIASSQDASTSVVSSIVEIGPIIVSNSEDVHSNSVDTAVEACDVAVSDTNITENIALKIVVSEASSEPVLTEPNDLKFVNEEVQQDSQDSSENSAKMPQIFVLAADGQVNKTDAVLGGSTRIENPDEYVQGFDALTCSTIDSLVSENTVDYGSTWSNGSNSVPSQNGHCVTLPDINQAATELRPDEPQICHFYDNHCFPVYHTGDDSDSYDQRRKWPQPEDGLVFVPASDGQPLVPNYLRNVDFLKMRPIPSHNPDTLAFLANNMTCLQYPPEAWVRVISVSECLQLRVRTDQRDMMCEQMESLGICNPRSKPPKLDKLAVGSFVAAKLDVPGKGHVWCRAFITSVIQPAEQGAKETPLKASRSKNSKNKEPMFMVESVDHFPAASTKPLRLSDLKKLNDHAWNAPFFDQPVSLLNTMPKDGVAYGSDARAFLLDLIRKGNNYLRVVIVFSTVIDSSLHYFASLASCTHRVRGLEQLTYIEKELVSAGFATLIYSGSLASRYFFHCCMFKHGQAFWYDDQRSPRPSMASAGQQHVLQEYAFLLYEDGPAVRGYRGFRLPFLHDAWNSKKLGLNISMHELCVVMKQPGAFISDPEQFLLEIFSDPQSVFGMELYCDALHFMYTADLKAKPGDPDIHYAYFFDKNLKTPLPMPKDDLNFLIPNSAHSLRHLYRKIYTVETLRKPLAV</sequence>
<evidence type="ECO:0000313" key="3">
    <source>
        <dbReference type="RefSeq" id="XP_018021627.1"/>
    </source>
</evidence>
<evidence type="ECO:0000256" key="1">
    <source>
        <dbReference type="SAM" id="MobiDB-lite"/>
    </source>
</evidence>
<feature type="compositionally biased region" description="Polar residues" evidence="1">
    <location>
        <begin position="37"/>
        <end position="52"/>
    </location>
</feature>
<reference evidence="3" key="1">
    <citation type="submission" date="2025-08" db="UniProtKB">
        <authorList>
            <consortium name="RefSeq"/>
        </authorList>
    </citation>
    <scope>IDENTIFICATION</scope>
    <source>
        <tissue evidence="3">Whole organism</tissue>
    </source>
</reference>
<gene>
    <name evidence="3" type="primary">LOC108677844</name>
</gene>
<keyword evidence="2" id="KW-1185">Reference proteome</keyword>
<name>A0A8B7P6X5_HYAAZ</name>
<feature type="compositionally biased region" description="Polar residues" evidence="1">
    <location>
        <begin position="83"/>
        <end position="101"/>
    </location>
</feature>
<feature type="region of interest" description="Disordered" evidence="1">
    <location>
        <begin position="169"/>
        <end position="199"/>
    </location>
</feature>
<proteinExistence type="predicted"/>
<feature type="region of interest" description="Disordered" evidence="1">
    <location>
        <begin position="30"/>
        <end position="52"/>
    </location>
</feature>
<dbReference type="RefSeq" id="XP_018021627.1">
    <property type="nucleotide sequence ID" value="XM_018166138.2"/>
</dbReference>
<dbReference type="OrthoDB" id="10542930at2759"/>
<feature type="compositionally biased region" description="Polar residues" evidence="1">
    <location>
        <begin position="117"/>
        <end position="150"/>
    </location>
</feature>
<evidence type="ECO:0000313" key="2">
    <source>
        <dbReference type="Proteomes" id="UP000694843"/>
    </source>
</evidence>
<dbReference type="GeneID" id="108677844"/>
<organism evidence="2 3">
    <name type="scientific">Hyalella azteca</name>
    <name type="common">Amphipod</name>
    <dbReference type="NCBI Taxonomy" id="294128"/>
    <lineage>
        <taxon>Eukaryota</taxon>
        <taxon>Metazoa</taxon>
        <taxon>Ecdysozoa</taxon>
        <taxon>Arthropoda</taxon>
        <taxon>Crustacea</taxon>
        <taxon>Multicrustacea</taxon>
        <taxon>Malacostraca</taxon>
        <taxon>Eumalacostraca</taxon>
        <taxon>Peracarida</taxon>
        <taxon>Amphipoda</taxon>
        <taxon>Senticaudata</taxon>
        <taxon>Talitrida</taxon>
        <taxon>Talitroidea</taxon>
        <taxon>Hyalellidae</taxon>
        <taxon>Hyalella</taxon>
    </lineage>
</organism>
<dbReference type="Proteomes" id="UP000694843">
    <property type="component" value="Unplaced"/>
</dbReference>
<accession>A0A8B7P6X5</accession>
<dbReference type="AlphaFoldDB" id="A0A8B7P6X5"/>
<protein>
    <submittedName>
        <fullName evidence="3">Uncharacterized protein LOC108677844</fullName>
    </submittedName>
</protein>